<evidence type="ECO:0000313" key="2">
    <source>
        <dbReference type="Proteomes" id="UP000535937"/>
    </source>
</evidence>
<comment type="caution">
    <text evidence="1">The sequence shown here is derived from an EMBL/GenBank/DDBJ whole genome shotgun (WGS) entry which is preliminary data.</text>
</comment>
<sequence>MKKPLVIAVGLLAYAASVFGQEVILPDFHADPSRRTI</sequence>
<proteinExistence type="predicted"/>
<name>A0A7W4Z934_9GAMM</name>
<dbReference type="Proteomes" id="UP000535937">
    <property type="component" value="Unassembled WGS sequence"/>
</dbReference>
<protein>
    <submittedName>
        <fullName evidence="1">Uncharacterized protein</fullName>
    </submittedName>
</protein>
<reference evidence="1 2" key="1">
    <citation type="submission" date="2020-08" db="EMBL/GenBank/DDBJ databases">
        <title>Genomic Encyclopedia of Type Strains, Phase III (KMG-III): the genomes of soil and plant-associated and newly described type strains.</title>
        <authorList>
            <person name="Whitman W."/>
        </authorList>
    </citation>
    <scope>NUCLEOTIDE SEQUENCE [LARGE SCALE GENOMIC DNA]</scope>
    <source>
        <strain evidence="1 2">CECT 8799</strain>
    </source>
</reference>
<gene>
    <name evidence="1" type="ORF">FHS09_002014</name>
</gene>
<keyword evidence="2" id="KW-1185">Reference proteome</keyword>
<dbReference type="EMBL" id="JACHWZ010000008">
    <property type="protein sequence ID" value="MBB3061181.1"/>
    <property type="molecule type" value="Genomic_DNA"/>
</dbReference>
<organism evidence="1 2">
    <name type="scientific">Microbulbifer rhizosphaerae</name>
    <dbReference type="NCBI Taxonomy" id="1562603"/>
    <lineage>
        <taxon>Bacteria</taxon>
        <taxon>Pseudomonadati</taxon>
        <taxon>Pseudomonadota</taxon>
        <taxon>Gammaproteobacteria</taxon>
        <taxon>Cellvibrionales</taxon>
        <taxon>Microbulbiferaceae</taxon>
        <taxon>Microbulbifer</taxon>
    </lineage>
</organism>
<evidence type="ECO:0000313" key="1">
    <source>
        <dbReference type="EMBL" id="MBB3061181.1"/>
    </source>
</evidence>
<dbReference type="AlphaFoldDB" id="A0A7W4Z934"/>
<accession>A0A7W4Z934</accession>